<accession>A0A3P6ADW4</accession>
<protein>
    <recommendedName>
        <fullName evidence="2">RRM domain-containing protein</fullName>
    </recommendedName>
</protein>
<evidence type="ECO:0000313" key="1">
    <source>
        <dbReference type="EMBL" id="VDC90592.1"/>
    </source>
</evidence>
<name>A0A3P6ADW4_BRAOL</name>
<dbReference type="AlphaFoldDB" id="A0A3P6ADW4"/>
<gene>
    <name evidence="1" type="ORF">BOLC3T15419H</name>
</gene>
<organism evidence="1">
    <name type="scientific">Brassica oleracea</name>
    <name type="common">Wild cabbage</name>
    <dbReference type="NCBI Taxonomy" id="3712"/>
    <lineage>
        <taxon>Eukaryota</taxon>
        <taxon>Viridiplantae</taxon>
        <taxon>Streptophyta</taxon>
        <taxon>Embryophyta</taxon>
        <taxon>Tracheophyta</taxon>
        <taxon>Spermatophyta</taxon>
        <taxon>Magnoliopsida</taxon>
        <taxon>eudicotyledons</taxon>
        <taxon>Gunneridae</taxon>
        <taxon>Pentapetalae</taxon>
        <taxon>rosids</taxon>
        <taxon>malvids</taxon>
        <taxon>Brassicales</taxon>
        <taxon>Brassicaceae</taxon>
        <taxon>Brassiceae</taxon>
        <taxon>Brassica</taxon>
    </lineage>
</organism>
<sequence>MRLVFKRLFSKFSFSCVCVCVCVCFSLQVISQVAYFEDERDAEDAIHWIDNIIPFGSKVVDRVVSIEYALGDDDERENED</sequence>
<evidence type="ECO:0008006" key="2">
    <source>
        <dbReference type="Google" id="ProtNLM"/>
    </source>
</evidence>
<reference evidence="1" key="1">
    <citation type="submission" date="2018-11" db="EMBL/GenBank/DDBJ databases">
        <authorList>
            <consortium name="Genoscope - CEA"/>
            <person name="William W."/>
        </authorList>
    </citation>
    <scope>NUCLEOTIDE SEQUENCE</scope>
</reference>
<dbReference type="EMBL" id="LR031872">
    <property type="protein sequence ID" value="VDC90592.1"/>
    <property type="molecule type" value="Genomic_DNA"/>
</dbReference>
<proteinExistence type="predicted"/>